<name>A0A1F8B7N5_9BACT</name>
<dbReference type="CDD" id="cd02440">
    <property type="entry name" value="AdoMet_MTases"/>
    <property type="match status" value="1"/>
</dbReference>
<dbReference type="InterPro" id="IPR041698">
    <property type="entry name" value="Methyltransf_25"/>
</dbReference>
<gene>
    <name evidence="2" type="ORF">A2892_02180</name>
</gene>
<organism evidence="2 3">
    <name type="scientific">Candidatus Woesebacteria bacterium RIFCSPLOWO2_01_FULL_39_10b</name>
    <dbReference type="NCBI Taxonomy" id="1802517"/>
    <lineage>
        <taxon>Bacteria</taxon>
        <taxon>Candidatus Woeseibacteriota</taxon>
    </lineage>
</organism>
<proteinExistence type="predicted"/>
<dbReference type="Pfam" id="PF13649">
    <property type="entry name" value="Methyltransf_25"/>
    <property type="match status" value="1"/>
</dbReference>
<dbReference type="STRING" id="1802517.A2892_02180"/>
<dbReference type="InterPro" id="IPR050723">
    <property type="entry name" value="CFA/CMAS"/>
</dbReference>
<dbReference type="EMBL" id="MGHD01000019">
    <property type="protein sequence ID" value="OGM59435.1"/>
    <property type="molecule type" value="Genomic_DNA"/>
</dbReference>
<feature type="domain" description="Methyltransferase" evidence="1">
    <location>
        <begin position="51"/>
        <end position="150"/>
    </location>
</feature>
<protein>
    <recommendedName>
        <fullName evidence="1">Methyltransferase domain-containing protein</fullName>
    </recommendedName>
</protein>
<comment type="caution">
    <text evidence="2">The sequence shown here is derived from an EMBL/GenBank/DDBJ whole genome shotgun (WGS) entry which is preliminary data.</text>
</comment>
<dbReference type="AlphaFoldDB" id="A0A1F8B7N5"/>
<dbReference type="SUPFAM" id="SSF53335">
    <property type="entry name" value="S-adenosyl-L-methionine-dependent methyltransferases"/>
    <property type="match status" value="1"/>
</dbReference>
<dbReference type="Gene3D" id="3.40.50.150">
    <property type="entry name" value="Vaccinia Virus protein VP39"/>
    <property type="match status" value="1"/>
</dbReference>
<sequence>MKRVDPKAYTKKYYLSDCSGYKEYKKTWGKKLEPRLQRIVNEIPLKKGMRVLDIGCGRGELVFWSAIKGADVVIGIDYSKNAIILANEAIKYYPKKIRSKVKFKIRDAKKLKFHDKSFDAILMVEVLEHLYKEEQMEIFKQLLRILKDDGFIFIHTSPNKWFNNFTYKYWCYPISTILVNINNFFTFSDYGNLVHPSKVRTDSHKIMHVNEPDYFSLKKLFNKFKFNGMIKSTNVTVAKPHLSWKDILFNTIVYFNPLSFFPPFNIFWGNDFYAVLTKR</sequence>
<evidence type="ECO:0000313" key="2">
    <source>
        <dbReference type="EMBL" id="OGM59435.1"/>
    </source>
</evidence>
<evidence type="ECO:0000259" key="1">
    <source>
        <dbReference type="Pfam" id="PF13649"/>
    </source>
</evidence>
<accession>A0A1F8B7N5</accession>
<evidence type="ECO:0000313" key="3">
    <source>
        <dbReference type="Proteomes" id="UP000176404"/>
    </source>
</evidence>
<dbReference type="InterPro" id="IPR029063">
    <property type="entry name" value="SAM-dependent_MTases_sf"/>
</dbReference>
<dbReference type="Proteomes" id="UP000176404">
    <property type="component" value="Unassembled WGS sequence"/>
</dbReference>
<dbReference type="PANTHER" id="PTHR43667">
    <property type="entry name" value="CYCLOPROPANE-FATTY-ACYL-PHOSPHOLIPID SYNTHASE"/>
    <property type="match status" value="1"/>
</dbReference>
<dbReference type="PANTHER" id="PTHR43667:SF2">
    <property type="entry name" value="FATTY ACID C-METHYL TRANSFERASE"/>
    <property type="match status" value="1"/>
</dbReference>
<reference evidence="2 3" key="1">
    <citation type="journal article" date="2016" name="Nat. Commun.">
        <title>Thousands of microbial genomes shed light on interconnected biogeochemical processes in an aquifer system.</title>
        <authorList>
            <person name="Anantharaman K."/>
            <person name="Brown C.T."/>
            <person name="Hug L.A."/>
            <person name="Sharon I."/>
            <person name="Castelle C.J."/>
            <person name="Probst A.J."/>
            <person name="Thomas B.C."/>
            <person name="Singh A."/>
            <person name="Wilkins M.J."/>
            <person name="Karaoz U."/>
            <person name="Brodie E.L."/>
            <person name="Williams K.H."/>
            <person name="Hubbard S.S."/>
            <person name="Banfield J.F."/>
        </authorList>
    </citation>
    <scope>NUCLEOTIDE SEQUENCE [LARGE SCALE GENOMIC DNA]</scope>
</reference>